<proteinExistence type="predicted"/>
<protein>
    <recommendedName>
        <fullName evidence="3">Transposase</fullName>
    </recommendedName>
</protein>
<evidence type="ECO:0008006" key="3">
    <source>
        <dbReference type="Google" id="ProtNLM"/>
    </source>
</evidence>
<dbReference type="Proteomes" id="UP001165962">
    <property type="component" value="Unassembled WGS sequence"/>
</dbReference>
<organism evidence="1 2">
    <name type="scientific">Paenibacillus agricola</name>
    <dbReference type="NCBI Taxonomy" id="2716264"/>
    <lineage>
        <taxon>Bacteria</taxon>
        <taxon>Bacillati</taxon>
        <taxon>Bacillota</taxon>
        <taxon>Bacilli</taxon>
        <taxon>Bacillales</taxon>
        <taxon>Paenibacillaceae</taxon>
        <taxon>Paenibacillus</taxon>
    </lineage>
</organism>
<dbReference type="RefSeq" id="WP_166155214.1">
    <property type="nucleotide sequence ID" value="NZ_JAAOIW010000018.1"/>
</dbReference>
<name>A0ABX0JF19_9BACL</name>
<sequence>MKQHVRIKTFYGTSERAVMNQVWMALIAFCQIVLMKIETGTKHSLLDLCHWLKVLLWKSEQE</sequence>
<keyword evidence="2" id="KW-1185">Reference proteome</keyword>
<evidence type="ECO:0000313" key="1">
    <source>
        <dbReference type="EMBL" id="NHN34356.1"/>
    </source>
</evidence>
<reference evidence="1" key="1">
    <citation type="submission" date="2020-03" db="EMBL/GenBank/DDBJ databases">
        <title>Draft sequencing of Paenibacilllus sp. S3N08.</title>
        <authorList>
            <person name="Kim D.-U."/>
        </authorList>
    </citation>
    <scope>NUCLEOTIDE SEQUENCE</scope>
    <source>
        <strain evidence="1">S3N08</strain>
    </source>
</reference>
<accession>A0ABX0JF19</accession>
<evidence type="ECO:0000313" key="2">
    <source>
        <dbReference type="Proteomes" id="UP001165962"/>
    </source>
</evidence>
<comment type="caution">
    <text evidence="1">The sequence shown here is derived from an EMBL/GenBank/DDBJ whole genome shotgun (WGS) entry which is preliminary data.</text>
</comment>
<dbReference type="EMBL" id="JAAOIW010000018">
    <property type="protein sequence ID" value="NHN34356.1"/>
    <property type="molecule type" value="Genomic_DNA"/>
</dbReference>
<gene>
    <name evidence="1" type="ORF">G9U52_31675</name>
</gene>